<feature type="domain" description="Glycosyl transferase family 1" evidence="1">
    <location>
        <begin position="176"/>
        <end position="337"/>
    </location>
</feature>
<dbReference type="PANTHER" id="PTHR12526:SF630">
    <property type="entry name" value="GLYCOSYLTRANSFERASE"/>
    <property type="match status" value="1"/>
</dbReference>
<proteinExistence type="predicted"/>
<feature type="domain" description="Glycosyltransferase subfamily 4-like N-terminal" evidence="2">
    <location>
        <begin position="8"/>
        <end position="148"/>
    </location>
</feature>
<dbReference type="SUPFAM" id="SSF53756">
    <property type="entry name" value="UDP-Glycosyltransferase/glycogen phosphorylase"/>
    <property type="match status" value="1"/>
</dbReference>
<comment type="caution">
    <text evidence="3">The sequence shown here is derived from an EMBL/GenBank/DDBJ whole genome shotgun (WGS) entry which is preliminary data.</text>
</comment>
<organism evidence="3 4">
    <name type="scientific">Aliiglaciecola litoralis</name>
    <dbReference type="NCBI Taxonomy" id="582857"/>
    <lineage>
        <taxon>Bacteria</taxon>
        <taxon>Pseudomonadati</taxon>
        <taxon>Pseudomonadota</taxon>
        <taxon>Gammaproteobacteria</taxon>
        <taxon>Alteromonadales</taxon>
        <taxon>Alteromonadaceae</taxon>
        <taxon>Aliiglaciecola</taxon>
    </lineage>
</organism>
<dbReference type="Pfam" id="PF13439">
    <property type="entry name" value="Glyco_transf_4"/>
    <property type="match status" value="1"/>
</dbReference>
<dbReference type="Gene3D" id="3.40.50.2000">
    <property type="entry name" value="Glycogen Phosphorylase B"/>
    <property type="match status" value="2"/>
</dbReference>
<keyword evidence="4" id="KW-1185">Reference proteome</keyword>
<evidence type="ECO:0000259" key="1">
    <source>
        <dbReference type="Pfam" id="PF00534"/>
    </source>
</evidence>
<dbReference type="PANTHER" id="PTHR12526">
    <property type="entry name" value="GLYCOSYLTRANSFERASE"/>
    <property type="match status" value="1"/>
</dbReference>
<sequence length="362" mass="40411">MAPDLAGGGAERILITFLECLNREHFEPMLVLCEKTGFYCQSVPKDVPVFSLEKKSRWSFLALIWRFKKWLKYNRPDIVISFLWYADAIQLLGKTEGSHKSICSFHTVPSEIARDRLGWLKIKLLKSLYARTDRILGVSKSVVDEINQLLLNGESAKTFVQHNPFEFDFILKSAEQNQSSWSQEQKGRIVFVGRLEWVKGPDLFLDSLALLPKRLEWRAKIIGTGSMHNALLQQAESLGISDKIDFEGFVKNPFPLIQQADLLVVTSRFEAFPSVIVEALSLQTCAISFDCPTGPAELIDNENGVLISPGNINALAEAIQALIENPQLAGTMAQKGPNSVAHLASDKATIMLEKHLAQTVNS</sequence>
<dbReference type="Pfam" id="PF00534">
    <property type="entry name" value="Glycos_transf_1"/>
    <property type="match status" value="1"/>
</dbReference>
<dbReference type="EMBL" id="BAAAFD010000004">
    <property type="protein sequence ID" value="GAA0856470.1"/>
    <property type="molecule type" value="Genomic_DNA"/>
</dbReference>
<dbReference type="InterPro" id="IPR001296">
    <property type="entry name" value="Glyco_trans_1"/>
</dbReference>
<gene>
    <name evidence="3" type="ORF">GCM10009114_18550</name>
</gene>
<evidence type="ECO:0000313" key="3">
    <source>
        <dbReference type="EMBL" id="GAA0856470.1"/>
    </source>
</evidence>
<protein>
    <submittedName>
        <fullName evidence="3">Uncharacterized protein</fullName>
    </submittedName>
</protein>
<dbReference type="Proteomes" id="UP001500359">
    <property type="component" value="Unassembled WGS sequence"/>
</dbReference>
<dbReference type="InterPro" id="IPR028098">
    <property type="entry name" value="Glyco_trans_4-like_N"/>
</dbReference>
<reference evidence="3 4" key="1">
    <citation type="journal article" date="2019" name="Int. J. Syst. Evol. Microbiol.">
        <title>The Global Catalogue of Microorganisms (GCM) 10K type strain sequencing project: providing services to taxonomists for standard genome sequencing and annotation.</title>
        <authorList>
            <consortium name="The Broad Institute Genomics Platform"/>
            <consortium name="The Broad Institute Genome Sequencing Center for Infectious Disease"/>
            <person name="Wu L."/>
            <person name="Ma J."/>
        </authorList>
    </citation>
    <scope>NUCLEOTIDE SEQUENCE [LARGE SCALE GENOMIC DNA]</scope>
    <source>
        <strain evidence="3 4">JCM 15896</strain>
    </source>
</reference>
<accession>A0ABN1LIE7</accession>
<evidence type="ECO:0000313" key="4">
    <source>
        <dbReference type="Proteomes" id="UP001500359"/>
    </source>
</evidence>
<name>A0ABN1LIE7_9ALTE</name>
<evidence type="ECO:0000259" key="2">
    <source>
        <dbReference type="Pfam" id="PF13439"/>
    </source>
</evidence>
<dbReference type="CDD" id="cd03811">
    <property type="entry name" value="GT4_GT28_WabH-like"/>
    <property type="match status" value="1"/>
</dbReference>